<evidence type="ECO:0000256" key="15">
    <source>
        <dbReference type="RuleBase" id="RU365096"/>
    </source>
</evidence>
<dbReference type="CDD" id="cd00056">
    <property type="entry name" value="ENDO3c"/>
    <property type="match status" value="1"/>
</dbReference>
<dbReference type="InterPro" id="IPR000445">
    <property type="entry name" value="HhH_motif"/>
</dbReference>
<keyword evidence="9 15" id="KW-0408">Iron</keyword>
<dbReference type="FunFam" id="1.10.1670.10:FF:000002">
    <property type="entry name" value="Adenine DNA glycosylase"/>
    <property type="match status" value="1"/>
</dbReference>
<dbReference type="InterPro" id="IPR029119">
    <property type="entry name" value="MutY_C"/>
</dbReference>
<sequence>MAKVSTKQSALPFTEERKTSIQQRLLQWYRIHQRDLPWRRDQDPYKIWVSEVMLQQTRVETVIPYFHRFLERFPTLEALAAADEADVIKAWEGLGYYSRVRNLHAAVKEVVEKHGGKVPDTLETISQLKGVGPYTAGAILSIAYNRRVPAVDGNVLRVFSRLFASTDDIARVQTRKKMETWAYHLIPESNPRDFNQALMELGAMVCTPTSPSCATCPVRSDCLAYEKGMQHDLPVKKKAKPPVPVSLVFGWIRDGDRVLLERRPETGLLAGLWGLPTLETDASDSVQALIAWMEKHGMSIQPGETLGMVEHVFTHRKWRATIIGGTCVGIKRELPQHWRWATLDELEKVALPKVYQKAVQTALSSIFA</sequence>
<dbReference type="Gene3D" id="1.10.1670.10">
    <property type="entry name" value="Helix-hairpin-Helix base-excision DNA repair enzymes (C-terminal)"/>
    <property type="match status" value="1"/>
</dbReference>
<evidence type="ECO:0000256" key="2">
    <source>
        <dbReference type="ARBA" id="ARBA00008343"/>
    </source>
</evidence>
<dbReference type="InterPro" id="IPR005760">
    <property type="entry name" value="A/G_AdeGlyc_MutY"/>
</dbReference>
<dbReference type="Gene3D" id="1.10.340.30">
    <property type="entry name" value="Hypothetical protein, domain 2"/>
    <property type="match status" value="1"/>
</dbReference>
<evidence type="ECO:0000256" key="8">
    <source>
        <dbReference type="ARBA" id="ARBA00022801"/>
    </source>
</evidence>
<comment type="cofactor">
    <cofactor evidence="15">
        <name>[4Fe-4S] cluster</name>
        <dbReference type="ChEBI" id="CHEBI:49883"/>
    </cofactor>
    <text evidence="15">Binds 1 [4Fe-4S] cluster.</text>
</comment>
<dbReference type="EC" id="3.2.2.31" evidence="3 15"/>
<evidence type="ECO:0000256" key="9">
    <source>
        <dbReference type="ARBA" id="ARBA00023004"/>
    </source>
</evidence>
<dbReference type="GO" id="GO:0006298">
    <property type="term" value="P:mismatch repair"/>
    <property type="evidence" value="ECO:0007669"/>
    <property type="project" value="TreeGrafter"/>
</dbReference>
<dbReference type="GO" id="GO:0006284">
    <property type="term" value="P:base-excision repair"/>
    <property type="evidence" value="ECO:0007669"/>
    <property type="project" value="UniProtKB-UniRule"/>
</dbReference>
<evidence type="ECO:0000256" key="12">
    <source>
        <dbReference type="ARBA" id="ARBA00023204"/>
    </source>
</evidence>
<comment type="function">
    <text evidence="15">Adenine glycosylase active on G-A mispairs.</text>
</comment>
<keyword evidence="5" id="KW-0004">4Fe-4S</keyword>
<dbReference type="KEGG" id="pabs:JIR001_27480"/>
<keyword evidence="11" id="KW-0238">DNA-binding</keyword>
<keyword evidence="6" id="KW-0479">Metal-binding</keyword>
<evidence type="ECO:0000256" key="14">
    <source>
        <dbReference type="ARBA" id="ARBA00058550"/>
    </source>
</evidence>
<evidence type="ECO:0000256" key="11">
    <source>
        <dbReference type="ARBA" id="ARBA00023125"/>
    </source>
</evidence>
<evidence type="ECO:0000313" key="17">
    <source>
        <dbReference type="EMBL" id="BCU82965.1"/>
    </source>
</evidence>
<comment type="function">
    <text evidence="14">Base excision repair (BER) glycosylase that initiates repair of A:oxoG to C:G by removing the inappropriately paired adenine base from the DNA backbone, generating an abasic site product. 8-oxoguanine (oxoG) is a genotoxic DNA lesion resulting from oxidation of guanine; this residue is misread by replicative DNA polymerases, that insert adenine instead of cytosine opposite the oxidized damaged base. Shows a powerful dicrimination of A versus C, since it does not cleave cytosine in oxoG:C pairs. May also be able to remove adenine from A:G mispairs, although this activity may not be physiologically relevant.</text>
</comment>
<dbReference type="SUPFAM" id="SSF48150">
    <property type="entry name" value="DNA-glycosylase"/>
    <property type="match status" value="1"/>
</dbReference>
<evidence type="ECO:0000256" key="10">
    <source>
        <dbReference type="ARBA" id="ARBA00023014"/>
    </source>
</evidence>
<dbReference type="RefSeq" id="WP_212773245.1">
    <property type="nucleotide sequence ID" value="NZ_AP024601.1"/>
</dbReference>
<evidence type="ECO:0000256" key="13">
    <source>
        <dbReference type="ARBA" id="ARBA00023295"/>
    </source>
</evidence>
<dbReference type="AlphaFoldDB" id="A0A8D5ZNQ2"/>
<dbReference type="Gene3D" id="3.90.79.10">
    <property type="entry name" value="Nucleoside Triphosphate Pyrophosphohydrolase"/>
    <property type="match status" value="1"/>
</dbReference>
<dbReference type="InterPro" id="IPR023170">
    <property type="entry name" value="HhH_base_excis_C"/>
</dbReference>
<dbReference type="InterPro" id="IPR044298">
    <property type="entry name" value="MIG/MutY"/>
</dbReference>
<protein>
    <recommendedName>
        <fullName evidence="4 15">Adenine DNA glycosylase</fullName>
        <ecNumber evidence="3 15">3.2.2.31</ecNumber>
    </recommendedName>
</protein>
<keyword evidence="7 15" id="KW-0227">DNA damage</keyword>
<dbReference type="InterPro" id="IPR011257">
    <property type="entry name" value="DNA_glycosylase"/>
</dbReference>
<comment type="similarity">
    <text evidence="2 15">Belongs to the Nth/MutY family.</text>
</comment>
<dbReference type="SUPFAM" id="SSF55811">
    <property type="entry name" value="Nudix"/>
    <property type="match status" value="1"/>
</dbReference>
<dbReference type="GO" id="GO:0000701">
    <property type="term" value="F:purine-specific mismatch base pair DNA N-glycosylase activity"/>
    <property type="evidence" value="ECO:0007669"/>
    <property type="project" value="UniProtKB-EC"/>
</dbReference>
<gene>
    <name evidence="17" type="primary">mutY</name>
    <name evidence="17" type="ORF">JIR001_27480</name>
</gene>
<dbReference type="InterPro" id="IPR003651">
    <property type="entry name" value="Endonuclease3_FeS-loop_motif"/>
</dbReference>
<evidence type="ECO:0000313" key="18">
    <source>
        <dbReference type="Proteomes" id="UP000677436"/>
    </source>
</evidence>
<evidence type="ECO:0000256" key="1">
    <source>
        <dbReference type="ARBA" id="ARBA00000843"/>
    </source>
</evidence>
<dbReference type="EMBL" id="AP024601">
    <property type="protein sequence ID" value="BCU82965.1"/>
    <property type="molecule type" value="Genomic_DNA"/>
</dbReference>
<evidence type="ECO:0000256" key="5">
    <source>
        <dbReference type="ARBA" id="ARBA00022485"/>
    </source>
</evidence>
<feature type="domain" description="HhH-GPD" evidence="16">
    <location>
        <begin position="53"/>
        <end position="204"/>
    </location>
</feature>
<keyword evidence="8" id="KW-0378">Hydrolase</keyword>
<dbReference type="GO" id="GO:0032357">
    <property type="term" value="F:oxidized purine DNA binding"/>
    <property type="evidence" value="ECO:0007669"/>
    <property type="project" value="TreeGrafter"/>
</dbReference>
<dbReference type="GO" id="GO:0046872">
    <property type="term" value="F:metal ion binding"/>
    <property type="evidence" value="ECO:0007669"/>
    <property type="project" value="UniProtKB-UniRule"/>
</dbReference>
<accession>A0A8D5ZNQ2</accession>
<evidence type="ECO:0000259" key="16">
    <source>
        <dbReference type="SMART" id="SM00478"/>
    </source>
</evidence>
<dbReference type="Pfam" id="PF00633">
    <property type="entry name" value="HHH"/>
    <property type="match status" value="1"/>
</dbReference>
<dbReference type="InterPro" id="IPR003265">
    <property type="entry name" value="HhH-GPD_domain"/>
</dbReference>
<keyword evidence="13 15" id="KW-0326">Glycosidase</keyword>
<dbReference type="SMART" id="SM00525">
    <property type="entry name" value="FES"/>
    <property type="match status" value="1"/>
</dbReference>
<dbReference type="Pfam" id="PF00730">
    <property type="entry name" value="HhH-GPD"/>
    <property type="match status" value="1"/>
</dbReference>
<keyword evidence="10" id="KW-0411">Iron-sulfur</keyword>
<organism evidence="17 18">
    <name type="scientific">Polycladomyces abyssicola</name>
    <dbReference type="NCBI Taxonomy" id="1125966"/>
    <lineage>
        <taxon>Bacteria</taxon>
        <taxon>Bacillati</taxon>
        <taxon>Bacillota</taxon>
        <taxon>Bacilli</taxon>
        <taxon>Bacillales</taxon>
        <taxon>Thermoactinomycetaceae</taxon>
        <taxon>Polycladomyces</taxon>
    </lineage>
</organism>
<evidence type="ECO:0000256" key="4">
    <source>
        <dbReference type="ARBA" id="ARBA00022023"/>
    </source>
</evidence>
<dbReference type="FunFam" id="1.10.340.30:FF:000010">
    <property type="entry name" value="Adenine DNA glycosylase"/>
    <property type="match status" value="1"/>
</dbReference>
<dbReference type="InterPro" id="IPR015797">
    <property type="entry name" value="NUDIX_hydrolase-like_dom_sf"/>
</dbReference>
<evidence type="ECO:0000256" key="7">
    <source>
        <dbReference type="ARBA" id="ARBA00022763"/>
    </source>
</evidence>
<dbReference type="Pfam" id="PF14815">
    <property type="entry name" value="NUDIX_4"/>
    <property type="match status" value="1"/>
</dbReference>
<dbReference type="PANTHER" id="PTHR42944">
    <property type="entry name" value="ADENINE DNA GLYCOSYLASE"/>
    <property type="match status" value="1"/>
</dbReference>
<reference evidence="17" key="1">
    <citation type="journal article" date="2013" name="Int. J. Syst. Evol. Microbiol.">
        <title>Polycladomyces abyssicola gen. nov., sp. nov., a thermophilic filamentous bacterium isolated from hemipelagic sediment.</title>
        <authorList>
            <person name="Tsubouchi T."/>
            <person name="Shimane Y."/>
            <person name="Mori K."/>
            <person name="Usui K."/>
            <person name="Hiraki T."/>
            <person name="Tame A."/>
            <person name="Uematsu K."/>
            <person name="Maruyama T."/>
            <person name="Hatada Y."/>
        </authorList>
    </citation>
    <scope>NUCLEOTIDE SEQUENCE</scope>
    <source>
        <strain evidence="17">JIR-001</strain>
    </source>
</reference>
<keyword evidence="12" id="KW-0234">DNA repair</keyword>
<evidence type="ECO:0000256" key="3">
    <source>
        <dbReference type="ARBA" id="ARBA00012045"/>
    </source>
</evidence>
<dbReference type="GO" id="GO:0051539">
    <property type="term" value="F:4 iron, 4 sulfur cluster binding"/>
    <property type="evidence" value="ECO:0007669"/>
    <property type="project" value="UniProtKB-UniRule"/>
</dbReference>
<comment type="catalytic activity">
    <reaction evidence="1 15">
        <text>Hydrolyzes free adenine bases from 7,8-dihydro-8-oxoguanine:adenine mismatched double-stranded DNA, leaving an apurinic site.</text>
        <dbReference type="EC" id="3.2.2.31"/>
    </reaction>
</comment>
<dbReference type="PANTHER" id="PTHR42944:SF1">
    <property type="entry name" value="ADENINE DNA GLYCOSYLASE"/>
    <property type="match status" value="1"/>
</dbReference>
<proteinExistence type="inferred from homology"/>
<evidence type="ECO:0000256" key="6">
    <source>
        <dbReference type="ARBA" id="ARBA00022723"/>
    </source>
</evidence>
<dbReference type="GO" id="GO:0034039">
    <property type="term" value="F:8-oxo-7,8-dihydroguanine DNA N-glycosylase activity"/>
    <property type="evidence" value="ECO:0007669"/>
    <property type="project" value="TreeGrafter"/>
</dbReference>
<dbReference type="Proteomes" id="UP000677436">
    <property type="component" value="Chromosome"/>
</dbReference>
<dbReference type="GO" id="GO:0035485">
    <property type="term" value="F:adenine/guanine mispair binding"/>
    <property type="evidence" value="ECO:0007669"/>
    <property type="project" value="TreeGrafter"/>
</dbReference>
<keyword evidence="18" id="KW-1185">Reference proteome</keyword>
<dbReference type="SMART" id="SM00478">
    <property type="entry name" value="ENDO3c"/>
    <property type="match status" value="1"/>
</dbReference>
<dbReference type="NCBIfam" id="TIGR01084">
    <property type="entry name" value="mutY"/>
    <property type="match status" value="1"/>
</dbReference>
<reference evidence="17" key="2">
    <citation type="journal article" date="2021" name="Microbiol. Resour. Announc.">
        <title>Complete Genome Sequence of Polycladomyces abyssicola JIR-001T, Isolated from Hemipelagic Sediment in Deep Seawater.</title>
        <authorList>
            <person name="Tsubouchi T."/>
            <person name="Kaneko Y."/>
        </authorList>
    </citation>
    <scope>NUCLEOTIDE SEQUENCE</scope>
    <source>
        <strain evidence="17">JIR-001</strain>
    </source>
</reference>
<name>A0A8D5ZNQ2_9BACL</name>
<dbReference type="CDD" id="cd03431">
    <property type="entry name" value="NUDIX_DNA_Glycosylase_C-MutY"/>
    <property type="match status" value="1"/>
</dbReference>